<dbReference type="SUPFAM" id="SSF82171">
    <property type="entry name" value="DPP6 N-terminal domain-like"/>
    <property type="match status" value="1"/>
</dbReference>
<evidence type="ECO:0000313" key="4">
    <source>
        <dbReference type="Proteomes" id="UP000641646"/>
    </source>
</evidence>
<evidence type="ECO:0000256" key="2">
    <source>
        <dbReference type="SAM" id="SignalP"/>
    </source>
</evidence>
<comment type="caution">
    <text evidence="3">The sequence shown here is derived from an EMBL/GenBank/DDBJ whole genome shotgun (WGS) entry which is preliminary data.</text>
</comment>
<protein>
    <submittedName>
        <fullName evidence="3">TolB family protein</fullName>
    </submittedName>
</protein>
<dbReference type="InterPro" id="IPR011042">
    <property type="entry name" value="6-blade_b-propeller_TolB-like"/>
</dbReference>
<feature type="signal peptide" evidence="2">
    <location>
        <begin position="1"/>
        <end position="17"/>
    </location>
</feature>
<dbReference type="AlphaFoldDB" id="A0A926ZLG1"/>
<dbReference type="PROSITE" id="PS51257">
    <property type="entry name" value="PROKAR_LIPOPROTEIN"/>
    <property type="match status" value="1"/>
</dbReference>
<dbReference type="Proteomes" id="UP000641646">
    <property type="component" value="Unassembled WGS sequence"/>
</dbReference>
<evidence type="ECO:0000256" key="1">
    <source>
        <dbReference type="ARBA" id="ARBA00009820"/>
    </source>
</evidence>
<feature type="chain" id="PRO_5037817723" evidence="2">
    <location>
        <begin position="18"/>
        <end position="173"/>
    </location>
</feature>
<accession>A0A926ZLG1</accession>
<dbReference type="Pfam" id="PF07676">
    <property type="entry name" value="PD40"/>
    <property type="match status" value="1"/>
</dbReference>
<dbReference type="EMBL" id="JACJPW010000197">
    <property type="protein sequence ID" value="MBD2186367.1"/>
    <property type="molecule type" value="Genomic_DNA"/>
</dbReference>
<keyword evidence="4" id="KW-1185">Reference proteome</keyword>
<dbReference type="RefSeq" id="WP_190475636.1">
    <property type="nucleotide sequence ID" value="NZ_JACJPW010000197.1"/>
</dbReference>
<proteinExistence type="inferred from homology"/>
<organism evidence="3 4">
    <name type="scientific">Aerosakkonema funiforme FACHB-1375</name>
    <dbReference type="NCBI Taxonomy" id="2949571"/>
    <lineage>
        <taxon>Bacteria</taxon>
        <taxon>Bacillati</taxon>
        <taxon>Cyanobacteriota</taxon>
        <taxon>Cyanophyceae</taxon>
        <taxon>Oscillatoriophycideae</taxon>
        <taxon>Aerosakkonematales</taxon>
        <taxon>Aerosakkonemataceae</taxon>
        <taxon>Aerosakkonema</taxon>
    </lineage>
</organism>
<comment type="similarity">
    <text evidence="1">Belongs to the TolB family.</text>
</comment>
<keyword evidence="2" id="KW-0732">Signal</keyword>
<evidence type="ECO:0000313" key="3">
    <source>
        <dbReference type="EMBL" id="MBD2186367.1"/>
    </source>
</evidence>
<reference evidence="3" key="1">
    <citation type="journal article" date="2015" name="ISME J.">
        <title>Draft Genome Sequence of Streptomyces incarnatus NRRL8089, which Produces the Nucleoside Antibiotic Sinefungin.</title>
        <authorList>
            <person name="Oshima K."/>
            <person name="Hattori M."/>
            <person name="Shimizu H."/>
            <person name="Fukuda K."/>
            <person name="Nemoto M."/>
            <person name="Inagaki K."/>
            <person name="Tamura T."/>
        </authorList>
    </citation>
    <scope>NUCLEOTIDE SEQUENCE</scope>
    <source>
        <strain evidence="3">FACHB-1375</strain>
    </source>
</reference>
<reference evidence="3" key="2">
    <citation type="submission" date="2020-08" db="EMBL/GenBank/DDBJ databases">
        <authorList>
            <person name="Chen M."/>
            <person name="Teng W."/>
            <person name="Zhao L."/>
            <person name="Hu C."/>
            <person name="Zhou Y."/>
            <person name="Han B."/>
            <person name="Song L."/>
            <person name="Shu W."/>
        </authorList>
    </citation>
    <scope>NUCLEOTIDE SEQUENCE</scope>
    <source>
        <strain evidence="3">FACHB-1375</strain>
    </source>
</reference>
<gene>
    <name evidence="3" type="ORF">H6G03_35835</name>
</gene>
<dbReference type="InterPro" id="IPR011659">
    <property type="entry name" value="WD40"/>
</dbReference>
<sequence length="173" mass="19459">MKRFILFSVITTLSLTACSTYPTIQQLPFDAGEGTINSPAADMEPQIGSRYIVFSSDRRRRQDIYLYDIVERRLLDLPGLNSFDAIATHPSISQDGRYIVFATVRQGRSGIALYDRQTRLLRNLTANLQAEVRNPTINGDGTIIAFETSVNGQWDILVYDRYGKPLGVPTDPR</sequence>
<dbReference type="PANTHER" id="PTHR36842">
    <property type="entry name" value="PROTEIN TOLB HOMOLOG"/>
    <property type="match status" value="1"/>
</dbReference>
<dbReference type="PANTHER" id="PTHR36842:SF1">
    <property type="entry name" value="PROTEIN TOLB"/>
    <property type="match status" value="1"/>
</dbReference>
<name>A0A926ZLG1_9CYAN</name>
<dbReference type="Gene3D" id="2.120.10.30">
    <property type="entry name" value="TolB, C-terminal domain"/>
    <property type="match status" value="1"/>
</dbReference>